<feature type="domain" description="DUF202" evidence="6">
    <location>
        <begin position="27"/>
        <end position="102"/>
    </location>
</feature>
<keyword evidence="3 5" id="KW-1133">Transmembrane helix</keyword>
<evidence type="ECO:0000259" key="6">
    <source>
        <dbReference type="Pfam" id="PF02656"/>
    </source>
</evidence>
<comment type="subcellular location">
    <subcellularLocation>
        <location evidence="1">Endomembrane system</location>
        <topology evidence="1">Multi-pass membrane protein</topology>
    </subcellularLocation>
</comment>
<keyword evidence="4 5" id="KW-0472">Membrane</keyword>
<dbReference type="Pfam" id="PF02656">
    <property type="entry name" value="DUF202"/>
    <property type="match status" value="1"/>
</dbReference>
<feature type="transmembrane region" description="Helical" evidence="5">
    <location>
        <begin position="39"/>
        <end position="57"/>
    </location>
</feature>
<evidence type="ECO:0000256" key="4">
    <source>
        <dbReference type="ARBA" id="ARBA00023136"/>
    </source>
</evidence>
<protein>
    <submittedName>
        <fullName evidence="7">DUF202 domain-containing protein</fullName>
    </submittedName>
</protein>
<dbReference type="InterPro" id="IPR003807">
    <property type="entry name" value="DUF202"/>
</dbReference>
<evidence type="ECO:0000256" key="2">
    <source>
        <dbReference type="ARBA" id="ARBA00022692"/>
    </source>
</evidence>
<comment type="caution">
    <text evidence="7">The sequence shown here is derived from an EMBL/GenBank/DDBJ whole genome shotgun (WGS) entry which is preliminary data.</text>
</comment>
<dbReference type="Proteomes" id="UP000275436">
    <property type="component" value="Unassembled WGS sequence"/>
</dbReference>
<evidence type="ECO:0000256" key="5">
    <source>
        <dbReference type="SAM" id="Phobius"/>
    </source>
</evidence>
<proteinExistence type="predicted"/>
<dbReference type="AlphaFoldDB" id="A0A3M9XD92"/>
<feature type="transmembrane region" description="Helical" evidence="5">
    <location>
        <begin position="124"/>
        <end position="144"/>
    </location>
</feature>
<reference evidence="7 8" key="1">
    <citation type="journal article" date="2018" name="Mol. Plant Microbe Interact.">
        <title>Taxonomically Different Co-Microsymbionts of a Relict Legume, Oxytropis popoviana, Have Complementary Sets of Symbiotic Genes and Together Increase the Efficiency of Plant Nodulation.</title>
        <authorList>
            <person name="Safronova V."/>
            <person name="Belimov A."/>
            <person name="Sazanova A."/>
            <person name="Chirak E."/>
            <person name="Verkhozina A."/>
            <person name="Kuznetsova I."/>
            <person name="Andronov E."/>
            <person name="Puhalsky J."/>
            <person name="Tikhonovich I."/>
        </authorList>
    </citation>
    <scope>NUCLEOTIDE SEQUENCE [LARGE SCALE GENOMIC DNA]</scope>
    <source>
        <strain evidence="7 8">Opo-235</strain>
    </source>
</reference>
<dbReference type="GO" id="GO:0012505">
    <property type="term" value="C:endomembrane system"/>
    <property type="evidence" value="ECO:0007669"/>
    <property type="project" value="UniProtKB-SubCell"/>
</dbReference>
<keyword evidence="2 5" id="KW-0812">Transmembrane</keyword>
<evidence type="ECO:0000256" key="1">
    <source>
        <dbReference type="ARBA" id="ARBA00004127"/>
    </source>
</evidence>
<dbReference type="EMBL" id="QKOD01000002">
    <property type="protein sequence ID" value="RNJ45835.1"/>
    <property type="molecule type" value="Genomic_DNA"/>
</dbReference>
<sequence>MASQPHEDNQQRFEVHVTAESHFSWLRTRLSIERTMMSWIRTAIACIGFGFTIVQFFDRLESMQGVAAALRPQAPRYIGMALIAAGLLALAISLLQYRWSVRYLWSDAYRPIAGARTNEMQTPVLALVVLLLLIGTLAFGAILVRAT</sequence>
<name>A0A3M9XD92_9HYPH</name>
<evidence type="ECO:0000313" key="7">
    <source>
        <dbReference type="EMBL" id="RNJ45835.1"/>
    </source>
</evidence>
<dbReference type="RefSeq" id="WP_123167751.1">
    <property type="nucleotide sequence ID" value="NZ_QKOD01000002.1"/>
</dbReference>
<feature type="transmembrane region" description="Helical" evidence="5">
    <location>
        <begin position="77"/>
        <end position="95"/>
    </location>
</feature>
<accession>A0A3M9XD92</accession>
<evidence type="ECO:0000313" key="8">
    <source>
        <dbReference type="Proteomes" id="UP000275436"/>
    </source>
</evidence>
<organism evidence="7 8">
    <name type="scientific">Mesorhizobium japonicum</name>
    <dbReference type="NCBI Taxonomy" id="2066070"/>
    <lineage>
        <taxon>Bacteria</taxon>
        <taxon>Pseudomonadati</taxon>
        <taxon>Pseudomonadota</taxon>
        <taxon>Alphaproteobacteria</taxon>
        <taxon>Hyphomicrobiales</taxon>
        <taxon>Phyllobacteriaceae</taxon>
        <taxon>Mesorhizobium</taxon>
    </lineage>
</organism>
<evidence type="ECO:0000256" key="3">
    <source>
        <dbReference type="ARBA" id="ARBA00022989"/>
    </source>
</evidence>
<gene>
    <name evidence="7" type="ORF">DNR46_10275</name>
</gene>